<dbReference type="InterPro" id="IPR056813">
    <property type="entry name" value="GIL1_IRKI_C"/>
</dbReference>
<reference evidence="4" key="1">
    <citation type="submission" date="2017-07" db="EMBL/GenBank/DDBJ databases">
        <title>Taro Niue Genome Assembly and Annotation.</title>
        <authorList>
            <person name="Atibalentja N."/>
            <person name="Keating K."/>
            <person name="Fields C.J."/>
        </authorList>
    </citation>
    <scope>NUCLEOTIDE SEQUENCE</scope>
    <source>
        <strain evidence="4">Niue_2</strain>
        <tissue evidence="4">Leaf</tissue>
    </source>
</reference>
<feature type="compositionally biased region" description="Low complexity" evidence="2">
    <location>
        <begin position="1"/>
        <end position="10"/>
    </location>
</feature>
<dbReference type="PANTHER" id="PTHR31029:SF4">
    <property type="entry name" value="CYCLIN-DEPENDENT KINASE-LIKE PROTEIN"/>
    <property type="match status" value="1"/>
</dbReference>
<feature type="region of interest" description="Disordered" evidence="2">
    <location>
        <begin position="1"/>
        <end position="92"/>
    </location>
</feature>
<evidence type="ECO:0000256" key="2">
    <source>
        <dbReference type="SAM" id="MobiDB-lite"/>
    </source>
</evidence>
<name>A0A843VR09_COLES</name>
<evidence type="ECO:0000313" key="5">
    <source>
        <dbReference type="Proteomes" id="UP000652761"/>
    </source>
</evidence>
<dbReference type="OrthoDB" id="785851at2759"/>
<feature type="non-terminal residue" evidence="4">
    <location>
        <position position="1"/>
    </location>
</feature>
<gene>
    <name evidence="4" type="ORF">Taro_031818</name>
</gene>
<sequence length="655" mass="72044">MASPSLSSSLSPPPLLPLHPLFFTIPEGEREEEDEAGTPEEGDSTCRRASVAAAADAYQRRPTPLHHATPSSASTTTRATPPKANVAREGDDHVVSCNKCRPSAREKISVVPLDGPKGRHGRSSSFSSPRNSGVLRSFFSSLTWKSPRLSSCSIASPAPTNPPSSQEEEWRLAATELSHKLIHATRKRDEALMEASRLKHSMAELEKKLTRLENYCHDLKSALDLCGQANPHRPTAPPMASPVRNRDFPLEPFLHAVSETRSAIRYLSRCLVAQIRQAGAPTKVQERILQLLQPYDVRLRGGGASSSLLFYLEALLSHSFFDDFESSAFQRGISDQVLDPRSRAQANLASYEALRGLSWEDVLSRGTRHYSEGFSRFCDLKMSEVAGTVLGGGLWGRSGAWPEPLLQAFFGAAKGVWLVHLLAWCDHPPVPVFRVDKGVPFDAGYMEDVAADRVRRLAPAAVRIMVAPGFYVRDSVVKCKVLCMYHKLHGGNGDNADKMGHGWAASPKGDYNILFAVTISRMAHEVNQEERRGCSRGNPATSALKNRVFKRTLFQAEKGGSQSKEREASSKRRRGRLCAALGVSGSWQPKKEPEEGEEESECSLYKGTVGKVFKKEREQGEREGPASHFFSSTLTDLYVMEEKKEGGGLSCAMSR</sequence>
<feature type="domain" description="GIL1/IRKI C-terminal" evidence="3">
    <location>
        <begin position="432"/>
        <end position="482"/>
    </location>
</feature>
<comment type="caution">
    <text evidence="4">The sequence shown here is derived from an EMBL/GenBank/DDBJ whole genome shotgun (WGS) entry which is preliminary data.</text>
</comment>
<feature type="coiled-coil region" evidence="1">
    <location>
        <begin position="188"/>
        <end position="222"/>
    </location>
</feature>
<feature type="compositionally biased region" description="Low complexity" evidence="2">
    <location>
        <begin position="47"/>
        <end position="61"/>
    </location>
</feature>
<evidence type="ECO:0000259" key="3">
    <source>
        <dbReference type="Pfam" id="PF24994"/>
    </source>
</evidence>
<dbReference type="EMBL" id="NMUH01002296">
    <property type="protein sequence ID" value="MQL99098.1"/>
    <property type="molecule type" value="Genomic_DNA"/>
</dbReference>
<keyword evidence="1" id="KW-0175">Coiled coil</keyword>
<dbReference type="Pfam" id="PF24994">
    <property type="entry name" value="GIL1_IRKI_C"/>
    <property type="match status" value="1"/>
</dbReference>
<feature type="compositionally biased region" description="Low complexity" evidence="2">
    <location>
        <begin position="68"/>
        <end position="82"/>
    </location>
</feature>
<evidence type="ECO:0000313" key="4">
    <source>
        <dbReference type="EMBL" id="MQL99098.1"/>
    </source>
</evidence>
<accession>A0A843VR09</accession>
<proteinExistence type="predicted"/>
<organism evidence="4 5">
    <name type="scientific">Colocasia esculenta</name>
    <name type="common">Wild taro</name>
    <name type="synonym">Arum esculentum</name>
    <dbReference type="NCBI Taxonomy" id="4460"/>
    <lineage>
        <taxon>Eukaryota</taxon>
        <taxon>Viridiplantae</taxon>
        <taxon>Streptophyta</taxon>
        <taxon>Embryophyta</taxon>
        <taxon>Tracheophyta</taxon>
        <taxon>Spermatophyta</taxon>
        <taxon>Magnoliopsida</taxon>
        <taxon>Liliopsida</taxon>
        <taxon>Araceae</taxon>
        <taxon>Aroideae</taxon>
        <taxon>Colocasieae</taxon>
        <taxon>Colocasia</taxon>
    </lineage>
</organism>
<keyword evidence="5" id="KW-1185">Reference proteome</keyword>
<dbReference type="InterPro" id="IPR042316">
    <property type="entry name" value="IRKI-like"/>
</dbReference>
<feature type="region of interest" description="Disordered" evidence="2">
    <location>
        <begin position="111"/>
        <end position="130"/>
    </location>
</feature>
<dbReference type="AlphaFoldDB" id="A0A843VR09"/>
<protein>
    <recommendedName>
        <fullName evidence="3">GIL1/IRKI C-terminal domain-containing protein</fullName>
    </recommendedName>
</protein>
<feature type="compositionally biased region" description="Acidic residues" evidence="2">
    <location>
        <begin position="29"/>
        <end position="43"/>
    </location>
</feature>
<evidence type="ECO:0000256" key="1">
    <source>
        <dbReference type="SAM" id="Coils"/>
    </source>
</evidence>
<feature type="region of interest" description="Disordered" evidence="2">
    <location>
        <begin position="150"/>
        <end position="170"/>
    </location>
</feature>
<dbReference type="PANTHER" id="PTHR31029">
    <property type="entry name" value="CYCLIN-DEPENDENT KINASE-LIKE PROTEIN"/>
    <property type="match status" value="1"/>
</dbReference>
<dbReference type="Proteomes" id="UP000652761">
    <property type="component" value="Unassembled WGS sequence"/>
</dbReference>